<evidence type="ECO:0000256" key="1">
    <source>
        <dbReference type="ARBA" id="ARBA00004123"/>
    </source>
</evidence>
<feature type="region of interest" description="Disordered" evidence="3">
    <location>
        <begin position="607"/>
        <end position="626"/>
    </location>
</feature>
<dbReference type="PANTHER" id="PTHR16500">
    <property type="entry name" value="BRCA2-INTERACTING TRANSCRIPTIONAL REPRESSOR EMSY"/>
    <property type="match status" value="1"/>
</dbReference>
<dbReference type="Proteomes" id="UP000289886">
    <property type="component" value="Unassembled WGS sequence"/>
</dbReference>
<dbReference type="Gene3D" id="1.10.1240.40">
    <property type="entry name" value="ENT domain"/>
    <property type="match status" value="1"/>
</dbReference>
<reference evidence="5 6" key="1">
    <citation type="submission" date="2019-01" db="EMBL/GenBank/DDBJ databases">
        <title>Draft Genome and Complete Hox-Cluster Characterization of the Sterlet Sturgeon (Acipenser ruthenus).</title>
        <authorList>
            <person name="Wei Q."/>
        </authorList>
    </citation>
    <scope>NUCLEOTIDE SEQUENCE [LARGE SCALE GENOMIC DNA]</scope>
    <source>
        <strain evidence="5">WHYD16114868_AA</strain>
        <tissue evidence="5">Blood</tissue>
    </source>
</reference>
<feature type="compositionally biased region" description="Polar residues" evidence="3">
    <location>
        <begin position="929"/>
        <end position="947"/>
    </location>
</feature>
<feature type="domain" description="ENT" evidence="4">
    <location>
        <begin position="16"/>
        <end position="75"/>
    </location>
</feature>
<feature type="region of interest" description="Disordered" evidence="3">
    <location>
        <begin position="691"/>
        <end position="730"/>
    </location>
</feature>
<feature type="compositionally biased region" description="Low complexity" evidence="3">
    <location>
        <begin position="370"/>
        <end position="382"/>
    </location>
</feature>
<evidence type="ECO:0000256" key="2">
    <source>
        <dbReference type="ARBA" id="ARBA00023242"/>
    </source>
</evidence>
<feature type="compositionally biased region" description="Basic and acidic residues" evidence="3">
    <location>
        <begin position="578"/>
        <end position="587"/>
    </location>
</feature>
<proteinExistence type="predicted"/>
<organism evidence="5 6">
    <name type="scientific">Acipenser ruthenus</name>
    <name type="common">Sterlet sturgeon</name>
    <dbReference type="NCBI Taxonomy" id="7906"/>
    <lineage>
        <taxon>Eukaryota</taxon>
        <taxon>Metazoa</taxon>
        <taxon>Chordata</taxon>
        <taxon>Craniata</taxon>
        <taxon>Vertebrata</taxon>
        <taxon>Euteleostomi</taxon>
        <taxon>Actinopterygii</taxon>
        <taxon>Chondrostei</taxon>
        <taxon>Acipenseriformes</taxon>
        <taxon>Acipenseridae</taxon>
        <taxon>Acipenser</taxon>
    </lineage>
</organism>
<gene>
    <name evidence="5" type="ORF">EOD39_17292</name>
</gene>
<comment type="caution">
    <text evidence="5">The sequence shown here is derived from an EMBL/GenBank/DDBJ whole genome shotgun (WGS) entry which is preliminary data.</text>
</comment>
<name>A0A444V3S0_ACIRT</name>
<dbReference type="SMART" id="SM01191">
    <property type="entry name" value="ENT"/>
    <property type="match status" value="1"/>
</dbReference>
<keyword evidence="6" id="KW-1185">Reference proteome</keyword>
<feature type="region of interest" description="Disordered" evidence="3">
    <location>
        <begin position="576"/>
        <end position="597"/>
    </location>
</feature>
<feature type="region of interest" description="Disordered" evidence="3">
    <location>
        <begin position="97"/>
        <end position="119"/>
    </location>
</feature>
<sequence length="947" mass="101067">MPVVWPTLLDLNRDECKRILRKLELEAYAGVISALRAQGDLTKEKKDLLGELNKQQCQTAPGIKPTIQIKQESGEKMQDWRDVHMYRGVKIITQQMQPSKILPKPSTSTLPSSSSSSSPIMVVSSNGTIMTTKLVSTPTGTQATYSRPTVTPTIGARVAAAPGGATYVKTTSGSIITVVPKSLATLGGKIISSNIVSVQNGQKASRTNGAFVPVAKTTTLDNVNKPARQQRVVCDDAQPGELQKNASKAFIQECQFKGQGEKTLQAVPSKPAIITATRPITKMIVTQPKGMGSGVQPATKIIPTKIVYGQQGKTQVLIKPKPMAFQATVVSEQTRQLVSETLQQVSRASETGGAANQEGALKEELQTFPESSSSSTESSHSSQGEVFRSLTMPIGDSQPVVHVITSRGQEWAEHEVSVESSPTIIYQDVPGESQSATSTIKALLELQQTTVKEKGECKPRQHTIDLSQMAVPIQMAQEKRQSPESPVITAVESDLITEYITTGKSVKPAMSSASISSGEIALTSLLSASQPQSTSLQRAPQQAAPQTPVMVKSIPASSALAVTRFVKQAVTSQVVHSKQAEDLGREEGEVEGDTLDPQTGLFYRSAQQLKQASQQQDTPKLLPPAKPATVLNQGAAQQPALYHQQQQQQQQLKPVLQHHLVVKERQVSGAGAQAQSQQTVVQVIAVKPPHTPQLPKLQQAPSSQNRPIHTVLSQPPPLQAHHPVSSDKPTMSQVQQPIITQGATVTKITFGSHQPATISKPASGEAAAKLSPVSSTSPAPSSEKSSVSDILKISMLEAQIDPSVEPMVVDSSSDCTFIKGAAAPHRVASGQLISSTASPVVQSSQSKQLQHSLGGAGTSLHGQFTRIQNLPAQNNKEVDIIQVIPQYSITPDSSQSNVVVEPSGFLEITSFTSQSLEEETVMEQEVDGSNDQGMEASPSQSSIDQSQ</sequence>
<dbReference type="GO" id="GO:0006355">
    <property type="term" value="P:regulation of DNA-templated transcription"/>
    <property type="evidence" value="ECO:0007669"/>
    <property type="project" value="InterPro"/>
</dbReference>
<feature type="region of interest" description="Disordered" evidence="3">
    <location>
        <begin position="365"/>
        <end position="385"/>
    </location>
</feature>
<feature type="compositionally biased region" description="Low complexity" evidence="3">
    <location>
        <begin position="607"/>
        <end position="616"/>
    </location>
</feature>
<dbReference type="EMBL" id="SCEB01002697">
    <property type="protein sequence ID" value="RXM95063.1"/>
    <property type="molecule type" value="Genomic_DNA"/>
</dbReference>
<accession>A0A444V3S0</accession>
<keyword evidence="2" id="KW-0539">Nucleus</keyword>
<dbReference type="InterPro" id="IPR036142">
    <property type="entry name" value="ENT_dom-like_sf"/>
</dbReference>
<dbReference type="PANTHER" id="PTHR16500:SF3">
    <property type="entry name" value="BRCA2-INTERACTING TRANSCRIPTIONAL REPRESSOR EMSY"/>
    <property type="match status" value="1"/>
</dbReference>
<dbReference type="InterPro" id="IPR005491">
    <property type="entry name" value="ENT_dom"/>
</dbReference>
<evidence type="ECO:0000313" key="6">
    <source>
        <dbReference type="Proteomes" id="UP000289886"/>
    </source>
</evidence>
<feature type="compositionally biased region" description="Low complexity" evidence="3">
    <location>
        <begin position="101"/>
        <end position="119"/>
    </location>
</feature>
<evidence type="ECO:0000259" key="4">
    <source>
        <dbReference type="SMART" id="SM01191"/>
    </source>
</evidence>
<feature type="compositionally biased region" description="Acidic residues" evidence="3">
    <location>
        <begin position="916"/>
        <end position="928"/>
    </location>
</feature>
<comment type="subcellular location">
    <subcellularLocation>
        <location evidence="1">Nucleus</location>
    </subcellularLocation>
</comment>
<protein>
    <submittedName>
        <fullName evidence="5">Protein EMSY</fullName>
    </submittedName>
</protein>
<dbReference type="SUPFAM" id="SSF158639">
    <property type="entry name" value="ENT-like"/>
    <property type="match status" value="1"/>
</dbReference>
<dbReference type="InterPro" id="IPR033482">
    <property type="entry name" value="EMSY"/>
</dbReference>
<evidence type="ECO:0000256" key="3">
    <source>
        <dbReference type="SAM" id="MobiDB-lite"/>
    </source>
</evidence>
<evidence type="ECO:0000313" key="5">
    <source>
        <dbReference type="EMBL" id="RXM95063.1"/>
    </source>
</evidence>
<feature type="compositionally biased region" description="Polar residues" evidence="3">
    <location>
        <begin position="699"/>
        <end position="713"/>
    </location>
</feature>
<dbReference type="GO" id="GO:0005654">
    <property type="term" value="C:nucleoplasm"/>
    <property type="evidence" value="ECO:0007669"/>
    <property type="project" value="TreeGrafter"/>
</dbReference>
<feature type="region of interest" description="Disordered" evidence="3">
    <location>
        <begin position="912"/>
        <end position="947"/>
    </location>
</feature>
<dbReference type="Pfam" id="PF03735">
    <property type="entry name" value="ENT"/>
    <property type="match status" value="1"/>
</dbReference>
<dbReference type="AlphaFoldDB" id="A0A444V3S0"/>